<dbReference type="GO" id="GO:0004721">
    <property type="term" value="F:phosphoprotein phosphatase activity"/>
    <property type="evidence" value="ECO:0007669"/>
    <property type="project" value="InterPro"/>
</dbReference>
<organism evidence="2 3">
    <name type="scientific">Auraticoccus cholistanensis</name>
    <dbReference type="NCBI Taxonomy" id="2656650"/>
    <lineage>
        <taxon>Bacteria</taxon>
        <taxon>Bacillati</taxon>
        <taxon>Actinomycetota</taxon>
        <taxon>Actinomycetes</taxon>
        <taxon>Propionibacteriales</taxon>
        <taxon>Propionibacteriaceae</taxon>
        <taxon>Auraticoccus</taxon>
    </lineage>
</organism>
<dbReference type="InterPro" id="IPR016130">
    <property type="entry name" value="Tyr_Pase_AS"/>
</dbReference>
<dbReference type="RefSeq" id="WP_197429684.1">
    <property type="nucleotide sequence ID" value="NZ_WPCU01000003.1"/>
</dbReference>
<dbReference type="EMBL" id="WPCU01000003">
    <property type="protein sequence ID" value="MVA74747.1"/>
    <property type="molecule type" value="Genomic_DNA"/>
</dbReference>
<name>A0A6A9UU61_9ACTN</name>
<dbReference type="InterPro" id="IPR026893">
    <property type="entry name" value="Tyr/Ser_Pase_IphP-type"/>
</dbReference>
<accession>A0A6A9UU61</accession>
<keyword evidence="3" id="KW-1185">Reference proteome</keyword>
<dbReference type="InterPro" id="IPR000387">
    <property type="entry name" value="Tyr_Pase_dom"/>
</dbReference>
<dbReference type="PROSITE" id="PS50056">
    <property type="entry name" value="TYR_PHOSPHATASE_2"/>
    <property type="match status" value="1"/>
</dbReference>
<gene>
    <name evidence="2" type="ORF">GC722_01665</name>
</gene>
<dbReference type="SUPFAM" id="SSF52799">
    <property type="entry name" value="(Phosphotyrosine protein) phosphatases II"/>
    <property type="match status" value="1"/>
</dbReference>
<reference evidence="2 3" key="1">
    <citation type="submission" date="2019-12" db="EMBL/GenBank/DDBJ databases">
        <title>Auraticoccus cholistani sp. nov., an actinomycete isolated from soil of Cholistan desert.</title>
        <authorList>
            <person name="Cheema M.T."/>
        </authorList>
    </citation>
    <scope>NUCLEOTIDE SEQUENCE [LARGE SCALE GENOMIC DNA]</scope>
    <source>
        <strain evidence="2 3">F435</strain>
    </source>
</reference>
<comment type="caution">
    <text evidence="2">The sequence shown here is derived from an EMBL/GenBank/DDBJ whole genome shotgun (WGS) entry which is preliminary data.</text>
</comment>
<sequence length="245" mass="26844">MQREQEWDGYPNVRDLGGLPTPHARNGWTTFGRVFRGPRPELLTQEGWAALQRAGVRTLVDLRNADERGRRSDDPVLEGPPSSLTVLHRPLEDHDHEEFMRSCGAILDSPEYYPHNLRLLPQLVSDALRAVAAAGPGGVLVHCAAGRDRTGLLTSLLLVVAGVASGTVADDYELGVRAVEAEAVAGRSREAPRGAGLEEWVRTSRSWLLRFLEELEPGRDPAEHGLPTIGLDAATCRVLRERLTS</sequence>
<protein>
    <submittedName>
        <fullName evidence="2">Protein-tyrosine-phosphatase</fullName>
    </submittedName>
</protein>
<evidence type="ECO:0000313" key="3">
    <source>
        <dbReference type="Proteomes" id="UP000435304"/>
    </source>
</evidence>
<dbReference type="Proteomes" id="UP000435304">
    <property type="component" value="Unassembled WGS sequence"/>
</dbReference>
<dbReference type="PROSITE" id="PS00383">
    <property type="entry name" value="TYR_PHOSPHATASE_1"/>
    <property type="match status" value="1"/>
</dbReference>
<evidence type="ECO:0000313" key="2">
    <source>
        <dbReference type="EMBL" id="MVA74747.1"/>
    </source>
</evidence>
<dbReference type="AlphaFoldDB" id="A0A6A9UU61"/>
<dbReference type="Gene3D" id="3.90.190.10">
    <property type="entry name" value="Protein tyrosine phosphatase superfamily"/>
    <property type="match status" value="1"/>
</dbReference>
<evidence type="ECO:0000259" key="1">
    <source>
        <dbReference type="PROSITE" id="PS50056"/>
    </source>
</evidence>
<proteinExistence type="predicted"/>
<dbReference type="InterPro" id="IPR029021">
    <property type="entry name" value="Prot-tyrosine_phosphatase-like"/>
</dbReference>
<dbReference type="Pfam" id="PF13350">
    <property type="entry name" value="Y_phosphatase3"/>
    <property type="match status" value="1"/>
</dbReference>
<feature type="domain" description="Tyrosine specific protein phosphatases" evidence="1">
    <location>
        <begin position="118"/>
        <end position="159"/>
    </location>
</feature>